<keyword evidence="8" id="KW-1185">Reference proteome</keyword>
<proteinExistence type="predicted"/>
<dbReference type="GO" id="GO:0003959">
    <property type="term" value="F:NADPH dehydrogenase activity"/>
    <property type="evidence" value="ECO:0007669"/>
    <property type="project" value="InterPro"/>
</dbReference>
<evidence type="ECO:0000256" key="5">
    <source>
        <dbReference type="ARBA" id="ARBA00023002"/>
    </source>
</evidence>
<keyword evidence="2" id="KW-0285">Flavoprotein</keyword>
<dbReference type="GO" id="GO:0050661">
    <property type="term" value="F:NADP binding"/>
    <property type="evidence" value="ECO:0007669"/>
    <property type="project" value="InterPro"/>
</dbReference>
<dbReference type="PANTHER" id="PTHR43303">
    <property type="entry name" value="NADPH DEHYDROGENASE C23G7.10C-RELATED"/>
    <property type="match status" value="1"/>
</dbReference>
<evidence type="ECO:0000313" key="8">
    <source>
        <dbReference type="Proteomes" id="UP000221168"/>
    </source>
</evidence>
<dbReference type="CDD" id="cd02932">
    <property type="entry name" value="OYE_YqiM_FMN"/>
    <property type="match status" value="1"/>
</dbReference>
<evidence type="ECO:0000256" key="1">
    <source>
        <dbReference type="ARBA" id="ARBA00001917"/>
    </source>
</evidence>
<dbReference type="EMBL" id="PDVP01000006">
    <property type="protein sequence ID" value="PHP66782.1"/>
    <property type="molecule type" value="Genomic_DNA"/>
</dbReference>
<gene>
    <name evidence="7" type="ORF">CSC94_11790</name>
</gene>
<evidence type="ECO:0000313" key="7">
    <source>
        <dbReference type="EMBL" id="PHP66782.1"/>
    </source>
</evidence>
<comment type="caution">
    <text evidence="7">The sequence shown here is derived from an EMBL/GenBank/DDBJ whole genome shotgun (WGS) entry which is preliminary data.</text>
</comment>
<dbReference type="Gene3D" id="3.20.20.70">
    <property type="entry name" value="Aldolase class I"/>
    <property type="match status" value="1"/>
</dbReference>
<protein>
    <recommendedName>
        <fullName evidence="6">NADH:flavin oxidoreductase/NADH oxidase N-terminal domain-containing protein</fullName>
    </recommendedName>
</protein>
<dbReference type="GO" id="GO:0010181">
    <property type="term" value="F:FMN binding"/>
    <property type="evidence" value="ECO:0007669"/>
    <property type="project" value="InterPro"/>
</dbReference>
<keyword evidence="5" id="KW-0560">Oxidoreductase</keyword>
<accession>A0A2G1QMQ4</accession>
<dbReference type="InterPro" id="IPR013785">
    <property type="entry name" value="Aldolase_TIM"/>
</dbReference>
<evidence type="ECO:0000256" key="3">
    <source>
        <dbReference type="ARBA" id="ARBA00022643"/>
    </source>
</evidence>
<dbReference type="RefSeq" id="WP_099306548.1">
    <property type="nucleotide sequence ID" value="NZ_PDVP01000006.1"/>
</dbReference>
<organism evidence="7 8">
    <name type="scientific">Zhengella mangrovi</name>
    <dbReference type="NCBI Taxonomy" id="1982044"/>
    <lineage>
        <taxon>Bacteria</taxon>
        <taxon>Pseudomonadati</taxon>
        <taxon>Pseudomonadota</taxon>
        <taxon>Alphaproteobacteria</taxon>
        <taxon>Hyphomicrobiales</taxon>
        <taxon>Notoacmeibacteraceae</taxon>
        <taxon>Zhengella</taxon>
    </lineage>
</organism>
<keyword evidence="4" id="KW-0521">NADP</keyword>
<evidence type="ECO:0000256" key="4">
    <source>
        <dbReference type="ARBA" id="ARBA00022857"/>
    </source>
</evidence>
<dbReference type="SUPFAM" id="SSF51395">
    <property type="entry name" value="FMN-linked oxidoreductases"/>
    <property type="match status" value="1"/>
</dbReference>
<dbReference type="InterPro" id="IPR044152">
    <property type="entry name" value="YqjM-like"/>
</dbReference>
<evidence type="ECO:0000256" key="2">
    <source>
        <dbReference type="ARBA" id="ARBA00022630"/>
    </source>
</evidence>
<sequence length="348" mass="37465">MASTVFSPFSLRGMTVKNRIVMSPMLMYRGQDDGKINEYIYAHYAARALGGAGMIGTEVIAVEPRGRISRNDLGLWSDEQVDGLKRITDFAHSCNARAFAQLAHAGRKSHITETAIGASAIAYDNTLGTPAEATAEDIASVIENYKSAAQRAVAAGFDAIEIHAANGYLLHNFLAPVSNTRSDQYGGPLQNRMRLPLEVVDAVRSVIPQDMPLLYRIVAQDFGTNGVTLEDAVALARELKDHGVDLIDTQTGNILPGYEGPIYPGYQAVYGTRIKEASGLPVGATGSIASVDLAEFLISSGQADLIMMGRALLRDPFWPIRAAKDAGVEVEFPIPTYARATGPFERGF</sequence>
<reference evidence="7 8" key="1">
    <citation type="submission" date="2017-10" db="EMBL/GenBank/DDBJ databases">
        <title>Sedimentibacterium mangrovi gen. nov., sp. nov., a novel member of family Phyllobacteriacea isolated from mangrove sediment.</title>
        <authorList>
            <person name="Liao H."/>
            <person name="Tian Y."/>
        </authorList>
    </citation>
    <scope>NUCLEOTIDE SEQUENCE [LARGE SCALE GENOMIC DNA]</scope>
    <source>
        <strain evidence="7 8">X9-2-2</strain>
    </source>
</reference>
<evidence type="ECO:0000259" key="6">
    <source>
        <dbReference type="Pfam" id="PF00724"/>
    </source>
</evidence>
<dbReference type="Proteomes" id="UP000221168">
    <property type="component" value="Unassembled WGS sequence"/>
</dbReference>
<dbReference type="OrthoDB" id="9804454at2"/>
<dbReference type="AlphaFoldDB" id="A0A2G1QMQ4"/>
<dbReference type="Pfam" id="PF00724">
    <property type="entry name" value="Oxidored_FMN"/>
    <property type="match status" value="1"/>
</dbReference>
<name>A0A2G1QMQ4_9HYPH</name>
<dbReference type="PANTHER" id="PTHR43303:SF4">
    <property type="entry name" value="NADPH DEHYDROGENASE C23G7.10C-RELATED"/>
    <property type="match status" value="1"/>
</dbReference>
<feature type="domain" description="NADH:flavin oxidoreductase/NADH oxidase N-terminal" evidence="6">
    <location>
        <begin position="5"/>
        <end position="325"/>
    </location>
</feature>
<dbReference type="InterPro" id="IPR001155">
    <property type="entry name" value="OxRdtase_FMN_N"/>
</dbReference>
<keyword evidence="3" id="KW-0288">FMN</keyword>
<comment type="cofactor">
    <cofactor evidence="1">
        <name>FMN</name>
        <dbReference type="ChEBI" id="CHEBI:58210"/>
    </cofactor>
</comment>